<dbReference type="SUPFAM" id="SSF56801">
    <property type="entry name" value="Acetyl-CoA synthetase-like"/>
    <property type="match status" value="1"/>
</dbReference>
<dbReference type="GO" id="GO:0004467">
    <property type="term" value="F:long-chain fatty acid-CoA ligase activity"/>
    <property type="evidence" value="ECO:0007669"/>
    <property type="project" value="UniProtKB-EC"/>
</dbReference>
<evidence type="ECO:0000313" key="10">
    <source>
        <dbReference type="Proteomes" id="UP000334019"/>
    </source>
</evidence>
<reference evidence="9 10" key="1">
    <citation type="submission" date="2019-11" db="EMBL/GenBank/DDBJ databases">
        <authorList>
            <person name="He Y."/>
        </authorList>
    </citation>
    <scope>NUCLEOTIDE SEQUENCE [LARGE SCALE GENOMIC DNA]</scope>
    <source>
        <strain evidence="9 10">SCSIO 58843</strain>
    </source>
</reference>
<gene>
    <name evidence="9" type="ORF">GH723_16875</name>
</gene>
<evidence type="ECO:0000256" key="7">
    <source>
        <dbReference type="SAM" id="MobiDB-lite"/>
    </source>
</evidence>
<evidence type="ECO:0000256" key="6">
    <source>
        <dbReference type="ARBA" id="ARBA00032875"/>
    </source>
</evidence>
<evidence type="ECO:0000256" key="2">
    <source>
        <dbReference type="ARBA" id="ARBA00022598"/>
    </source>
</evidence>
<dbReference type="PROSITE" id="PS00455">
    <property type="entry name" value="AMP_BINDING"/>
    <property type="match status" value="1"/>
</dbReference>
<dbReference type="InterPro" id="IPR020459">
    <property type="entry name" value="AMP-binding"/>
</dbReference>
<dbReference type="Gene3D" id="3.30.300.30">
    <property type="match status" value="1"/>
</dbReference>
<dbReference type="Pfam" id="PF00501">
    <property type="entry name" value="AMP-binding"/>
    <property type="match status" value="1"/>
</dbReference>
<evidence type="ECO:0000256" key="3">
    <source>
        <dbReference type="ARBA" id="ARBA00022832"/>
    </source>
</evidence>
<dbReference type="InterPro" id="IPR045851">
    <property type="entry name" value="AMP-bd_C_sf"/>
</dbReference>
<dbReference type="InterPro" id="IPR000873">
    <property type="entry name" value="AMP-dep_synth/lig_dom"/>
</dbReference>
<dbReference type="EMBL" id="CP045851">
    <property type="protein sequence ID" value="QGG97170.1"/>
    <property type="molecule type" value="Genomic_DNA"/>
</dbReference>
<proteinExistence type="inferred from homology"/>
<dbReference type="PANTHER" id="PTHR43272">
    <property type="entry name" value="LONG-CHAIN-FATTY-ACID--COA LIGASE"/>
    <property type="match status" value="1"/>
</dbReference>
<evidence type="ECO:0000259" key="8">
    <source>
        <dbReference type="Pfam" id="PF00501"/>
    </source>
</evidence>
<dbReference type="InterPro" id="IPR042099">
    <property type="entry name" value="ANL_N_sf"/>
</dbReference>
<evidence type="ECO:0000256" key="1">
    <source>
        <dbReference type="ARBA" id="ARBA00006432"/>
    </source>
</evidence>
<organism evidence="9 10">
    <name type="scientific">Actinomarinicola tropica</name>
    <dbReference type="NCBI Taxonomy" id="2789776"/>
    <lineage>
        <taxon>Bacteria</taxon>
        <taxon>Bacillati</taxon>
        <taxon>Actinomycetota</taxon>
        <taxon>Acidimicrobiia</taxon>
        <taxon>Acidimicrobiales</taxon>
        <taxon>Iamiaceae</taxon>
        <taxon>Actinomarinicola</taxon>
    </lineage>
</organism>
<comment type="catalytic activity">
    <reaction evidence="5">
        <text>a long-chain fatty acid + ATP + CoA = a long-chain fatty acyl-CoA + AMP + diphosphate</text>
        <dbReference type="Rhea" id="RHEA:15421"/>
        <dbReference type="ChEBI" id="CHEBI:30616"/>
        <dbReference type="ChEBI" id="CHEBI:33019"/>
        <dbReference type="ChEBI" id="CHEBI:57287"/>
        <dbReference type="ChEBI" id="CHEBI:57560"/>
        <dbReference type="ChEBI" id="CHEBI:83139"/>
        <dbReference type="ChEBI" id="CHEBI:456215"/>
        <dbReference type="EC" id="6.2.1.3"/>
    </reaction>
    <physiologicalReaction direction="left-to-right" evidence="5">
        <dbReference type="Rhea" id="RHEA:15422"/>
    </physiologicalReaction>
</comment>
<dbReference type="Proteomes" id="UP000334019">
    <property type="component" value="Chromosome"/>
</dbReference>
<evidence type="ECO:0000256" key="4">
    <source>
        <dbReference type="ARBA" id="ARBA00023098"/>
    </source>
</evidence>
<dbReference type="KEGG" id="atq:GH723_16875"/>
<feature type="region of interest" description="Disordered" evidence="7">
    <location>
        <begin position="1"/>
        <end position="24"/>
    </location>
</feature>
<dbReference type="GO" id="GO:0016020">
    <property type="term" value="C:membrane"/>
    <property type="evidence" value="ECO:0007669"/>
    <property type="project" value="TreeGrafter"/>
</dbReference>
<evidence type="ECO:0000256" key="5">
    <source>
        <dbReference type="ARBA" id="ARBA00024484"/>
    </source>
</evidence>
<protein>
    <recommendedName>
        <fullName evidence="6">Acyl-CoA synthetase</fullName>
    </recommendedName>
</protein>
<dbReference type="Pfam" id="PF23562">
    <property type="entry name" value="AMP-binding_C_3"/>
    <property type="match status" value="1"/>
</dbReference>
<dbReference type="AlphaFoldDB" id="A0A5Q2RTC8"/>
<dbReference type="InterPro" id="IPR020845">
    <property type="entry name" value="AMP-binding_CS"/>
</dbReference>
<evidence type="ECO:0000313" key="9">
    <source>
        <dbReference type="EMBL" id="QGG97170.1"/>
    </source>
</evidence>
<keyword evidence="3" id="KW-0276">Fatty acid metabolism</keyword>
<name>A0A5Q2RTC8_9ACTN</name>
<dbReference type="PRINTS" id="PR00154">
    <property type="entry name" value="AMPBINDING"/>
</dbReference>
<keyword evidence="4" id="KW-0443">Lipid metabolism</keyword>
<dbReference type="PANTHER" id="PTHR43272:SF32">
    <property type="entry name" value="AMP-DEPENDENT SYNTHETASE_LIGASE DOMAIN-CONTAINING PROTEIN"/>
    <property type="match status" value="1"/>
</dbReference>
<dbReference type="Gene3D" id="3.40.50.12780">
    <property type="entry name" value="N-terminal domain of ligase-like"/>
    <property type="match status" value="1"/>
</dbReference>
<sequence>MYRTPYSGQPARRGAPTVSETTNVSTITDEELHRRVEGATIGSRFVETARSLADRTALRWKDDDGWHEWTFSDYLDRTARVAAAYADLGVGPGDRIVLMVRNIPEFHVLDMAAYFVGATPISIYNSSSADQVRYLTEHSGACLAVVEDEGFLARFDAVRDDLPALRSIIAIHPPAGRDDLLRYEDLLGHDPCDLEAAAAACQPDDLATIIYTSGTTGPPKGVMLTHRNICWTVESLRETIQLGEYVGKRLVSYLPMAHIAERVTSHYQQAMLGFEVSCCPDPSQVAAYAGEVRPNVMFGVPRVWEKIYAGVTAALAADPEKGQKFEEAVAAARPIVEKIDWGTATEEEVATWNFLDEVAFSQVRQLVGLDQLDLAITGAAPIPAELLGWFRAIGVPLSEIYGLSESSGPMTFTPTRVKAGTVGPAIAGCDVRLAEDGEVICRGGNIFAGYLDNADATAFALQDGWLHTGDIGEIDDDGYLRIVDRKKELIITAGGKNISPANLEAALKLVPLVGQACVIGDQRPFVSALVVLDPDVAPVWARQHGIEDADDLQALADHPDVVAEVERGVAEVMEEFNNAERVKKVRILGEEWLPDSELLTPTSKLKRRGVHARYADEIGELYA</sequence>
<comment type="similarity">
    <text evidence="1">Belongs to the ATP-dependent AMP-binding enzyme family.</text>
</comment>
<accession>A0A5Q2RTC8</accession>
<keyword evidence="10" id="KW-1185">Reference proteome</keyword>
<dbReference type="CDD" id="cd05907">
    <property type="entry name" value="VL_LC_FACS_like"/>
    <property type="match status" value="1"/>
</dbReference>
<feature type="domain" description="AMP-dependent synthetase/ligase" evidence="8">
    <location>
        <begin position="47"/>
        <end position="451"/>
    </location>
</feature>
<keyword evidence="2" id="KW-0436">Ligase</keyword>